<sequence length="289" mass="30537">MSAAPIELVATCWTSAGDVAPLSPNEASPVDVFERIGAVAATGWSGMGLAQDDLRQIADGPGFPAVRRALTQAGLRHIDVELLTDWWETGEARRTSDRVRALLFGAADGLGAQHLKIGTAFGDALGSTGSLVAPLRELADEAADHGLRLMLEPMPFSMIASIPTGADLVRAVDRENCGLVVDAWHVFRAGTSLRDLAACLSPDILFGVELNDADADPVGSLFEDTRDRRRLCGQGAFDLVGLIQMLAATGWAGPWGVEILSDEHRAKDVTVALAEARETALDVLTTALS</sequence>
<dbReference type="InterPro" id="IPR013022">
    <property type="entry name" value="Xyl_isomerase-like_TIM-brl"/>
</dbReference>
<proteinExistence type="predicted"/>
<organism evidence="2 3">
    <name type="scientific">Gordonia iterans</name>
    <dbReference type="NCBI Taxonomy" id="1004901"/>
    <lineage>
        <taxon>Bacteria</taxon>
        <taxon>Bacillati</taxon>
        <taxon>Actinomycetota</taxon>
        <taxon>Actinomycetes</taxon>
        <taxon>Mycobacteriales</taxon>
        <taxon>Gordoniaceae</taxon>
        <taxon>Gordonia</taxon>
    </lineage>
</organism>
<dbReference type="Gene3D" id="3.20.20.150">
    <property type="entry name" value="Divalent-metal-dependent TIM barrel enzymes"/>
    <property type="match status" value="1"/>
</dbReference>
<gene>
    <name evidence="2" type="ORF">C6V83_00660</name>
</gene>
<dbReference type="SUPFAM" id="SSF51658">
    <property type="entry name" value="Xylose isomerase-like"/>
    <property type="match status" value="1"/>
</dbReference>
<dbReference type="PANTHER" id="PTHR12110:SF48">
    <property type="entry name" value="BLL3656 PROTEIN"/>
    <property type="match status" value="1"/>
</dbReference>
<feature type="domain" description="Xylose isomerase-like TIM barrel" evidence="1">
    <location>
        <begin position="39"/>
        <end position="267"/>
    </location>
</feature>
<evidence type="ECO:0000313" key="3">
    <source>
        <dbReference type="Proteomes" id="UP000239814"/>
    </source>
</evidence>
<keyword evidence="2" id="KW-0413">Isomerase</keyword>
<evidence type="ECO:0000313" key="2">
    <source>
        <dbReference type="EMBL" id="AVL99015.1"/>
    </source>
</evidence>
<evidence type="ECO:0000259" key="1">
    <source>
        <dbReference type="Pfam" id="PF01261"/>
    </source>
</evidence>
<dbReference type="GO" id="GO:0016853">
    <property type="term" value="F:isomerase activity"/>
    <property type="evidence" value="ECO:0007669"/>
    <property type="project" value="UniProtKB-KW"/>
</dbReference>
<dbReference type="EMBL" id="CP027433">
    <property type="protein sequence ID" value="AVL99015.1"/>
    <property type="molecule type" value="Genomic_DNA"/>
</dbReference>
<keyword evidence="3" id="KW-1185">Reference proteome</keyword>
<dbReference type="KEGG" id="git:C6V83_00660"/>
<reference evidence="2 3" key="1">
    <citation type="submission" date="2018-03" db="EMBL/GenBank/DDBJ databases">
        <title>Characteristics and genome of n-alkane degrading marine bacteria Gordonia iterans isolated from crude oil contaminated in Tae-an, South Korea.</title>
        <authorList>
            <person name="Lee S.-S."/>
            <person name="Kim H."/>
        </authorList>
    </citation>
    <scope>NUCLEOTIDE SEQUENCE [LARGE SCALE GENOMIC DNA]</scope>
    <source>
        <strain evidence="2 3">Co17</strain>
    </source>
</reference>
<dbReference type="OrthoDB" id="9780241at2"/>
<protein>
    <submittedName>
        <fullName evidence="2">Sugar phosphate isomerase/epimerase</fullName>
    </submittedName>
</protein>
<dbReference type="RefSeq" id="WP_105940764.1">
    <property type="nucleotide sequence ID" value="NZ_CP027433.1"/>
</dbReference>
<dbReference type="Proteomes" id="UP000239814">
    <property type="component" value="Chromosome"/>
</dbReference>
<name>A0A2S0KBI4_9ACTN</name>
<accession>A0A2S0KBI4</accession>
<dbReference type="InterPro" id="IPR036237">
    <property type="entry name" value="Xyl_isomerase-like_sf"/>
</dbReference>
<dbReference type="Pfam" id="PF01261">
    <property type="entry name" value="AP_endonuc_2"/>
    <property type="match status" value="1"/>
</dbReference>
<dbReference type="PANTHER" id="PTHR12110">
    <property type="entry name" value="HYDROXYPYRUVATE ISOMERASE"/>
    <property type="match status" value="1"/>
</dbReference>
<dbReference type="InterPro" id="IPR050312">
    <property type="entry name" value="IolE/XylAMocC-like"/>
</dbReference>
<dbReference type="AlphaFoldDB" id="A0A2S0KBI4"/>